<protein>
    <submittedName>
        <fullName evidence="2">Uncharacterized protein</fullName>
    </submittedName>
</protein>
<gene>
    <name evidence="2" type="ORF">HHL09_00855</name>
</gene>
<dbReference type="RefSeq" id="WP_169452613.1">
    <property type="nucleotide sequence ID" value="NZ_CP051774.1"/>
</dbReference>
<keyword evidence="3" id="KW-1185">Reference proteome</keyword>
<dbReference type="KEGG" id="luo:HHL09_00855"/>
<proteinExistence type="predicted"/>
<feature type="region of interest" description="Disordered" evidence="1">
    <location>
        <begin position="33"/>
        <end position="75"/>
    </location>
</feature>
<dbReference type="AlphaFoldDB" id="A0A858RCE2"/>
<sequence length="423" mass="47426">MKPSSDRAPVSAPLRRGLIALVVIGGAMLAGYGAGRTSRETSSPSTHPSHRPAERSPAGESRENGSAVSKEERARQLTRIKTRVRELCLTGTVMQDWEAERELAGLLAQLSATELSDFFKEVSHPYQGVEIRMRVLNAWAIKDGPAAIEATAARLDDVHLAFDAYLAWGNKDPDAALKWLREGDLSAYAKQQKSMLRMNFLFVLADRDLEKSLNEVPDMDALEKKLFLQRVTASAAMDETKIIRLQEFAASADEGTRNAVEDGTVLTMGSKDPAKGFDYIDGLEASRARKTDLELTLLRAVPNERVAESMDAWAARHPDGKDIPDRMWQELGTKLIFYRDGMRAWMDGMEPGPMRDAFYQHSVRHLVSRGDRERALHYIGQIEDPEQRVTAIRTMHRMWSESNPGEAKTWEESLSESDRKLLE</sequence>
<organism evidence="2 3">
    <name type="scientific">Luteolibacter luteus</name>
    <dbReference type="NCBI Taxonomy" id="2728835"/>
    <lineage>
        <taxon>Bacteria</taxon>
        <taxon>Pseudomonadati</taxon>
        <taxon>Verrucomicrobiota</taxon>
        <taxon>Verrucomicrobiia</taxon>
        <taxon>Verrucomicrobiales</taxon>
        <taxon>Verrucomicrobiaceae</taxon>
        <taxon>Luteolibacter</taxon>
    </lineage>
</organism>
<evidence type="ECO:0000313" key="3">
    <source>
        <dbReference type="Proteomes" id="UP000501812"/>
    </source>
</evidence>
<evidence type="ECO:0000256" key="1">
    <source>
        <dbReference type="SAM" id="MobiDB-lite"/>
    </source>
</evidence>
<dbReference type="EMBL" id="CP051774">
    <property type="protein sequence ID" value="QJE94392.1"/>
    <property type="molecule type" value="Genomic_DNA"/>
</dbReference>
<feature type="region of interest" description="Disordered" evidence="1">
    <location>
        <begin position="400"/>
        <end position="423"/>
    </location>
</feature>
<name>A0A858RCE2_9BACT</name>
<feature type="compositionally biased region" description="Basic and acidic residues" evidence="1">
    <location>
        <begin position="408"/>
        <end position="423"/>
    </location>
</feature>
<evidence type="ECO:0000313" key="2">
    <source>
        <dbReference type="EMBL" id="QJE94392.1"/>
    </source>
</evidence>
<dbReference type="Proteomes" id="UP000501812">
    <property type="component" value="Chromosome"/>
</dbReference>
<accession>A0A858RCE2</accession>
<reference evidence="2 3" key="1">
    <citation type="submission" date="2020-04" db="EMBL/GenBank/DDBJ databases">
        <title>Luteolibacter sp. G-1-1-1 isolated from soil.</title>
        <authorList>
            <person name="Dahal R.H."/>
        </authorList>
    </citation>
    <scope>NUCLEOTIDE SEQUENCE [LARGE SCALE GENOMIC DNA]</scope>
    <source>
        <strain evidence="2 3">G-1-1-1</strain>
    </source>
</reference>